<dbReference type="GO" id="GO:0036218">
    <property type="term" value="F:dTTP diphosphatase activity"/>
    <property type="evidence" value="ECO:0007669"/>
    <property type="project" value="RHEA"/>
</dbReference>
<evidence type="ECO:0000256" key="4">
    <source>
        <dbReference type="HAMAP-Rule" id="MF_00528"/>
    </source>
</evidence>
<dbReference type="InterPro" id="IPR003697">
    <property type="entry name" value="Maf-like"/>
</dbReference>
<feature type="site" description="Important for substrate specificity" evidence="4">
    <location>
        <position position="18"/>
    </location>
</feature>
<comment type="catalytic activity">
    <reaction evidence="4">
        <text>dTTP + H2O = dTMP + diphosphate + H(+)</text>
        <dbReference type="Rhea" id="RHEA:28534"/>
        <dbReference type="ChEBI" id="CHEBI:15377"/>
        <dbReference type="ChEBI" id="CHEBI:15378"/>
        <dbReference type="ChEBI" id="CHEBI:33019"/>
        <dbReference type="ChEBI" id="CHEBI:37568"/>
        <dbReference type="ChEBI" id="CHEBI:63528"/>
        <dbReference type="EC" id="3.6.1.9"/>
    </reaction>
</comment>
<dbReference type="GO" id="GO:0005737">
    <property type="term" value="C:cytoplasm"/>
    <property type="evidence" value="ECO:0007669"/>
    <property type="project" value="UniProtKB-SubCell"/>
</dbReference>
<proteinExistence type="inferred from homology"/>
<keyword evidence="4" id="KW-0963">Cytoplasm</keyword>
<dbReference type="CDD" id="cd00555">
    <property type="entry name" value="Maf"/>
    <property type="match status" value="1"/>
</dbReference>
<feature type="site" description="Important for substrate specificity" evidence="4">
    <location>
        <position position="76"/>
    </location>
</feature>
<dbReference type="RefSeq" id="WP_043403310.1">
    <property type="nucleotide sequence ID" value="NZ_JPMI01000220.1"/>
</dbReference>
<dbReference type="PANTHER" id="PTHR43213:SF5">
    <property type="entry name" value="BIFUNCTIONAL DTTP_UTP PYROPHOSPHATASE_METHYLTRANSFERASE PROTEIN-RELATED"/>
    <property type="match status" value="1"/>
</dbReference>
<dbReference type="AlphaFoldDB" id="A0A084SP06"/>
<protein>
    <recommendedName>
        <fullName evidence="4">dTTP/UTP pyrophosphatase</fullName>
        <shortName evidence="4">dTTPase/UTPase</shortName>
        <ecNumber evidence="4">3.6.1.9</ecNumber>
    </recommendedName>
    <alternativeName>
        <fullName evidence="4">Nucleoside triphosphate pyrophosphatase</fullName>
    </alternativeName>
    <alternativeName>
        <fullName evidence="4">Nucleotide pyrophosphatase</fullName>
        <shortName evidence="4">Nucleotide PPase</shortName>
    </alternativeName>
</protein>
<dbReference type="SUPFAM" id="SSF52972">
    <property type="entry name" value="ITPase-like"/>
    <property type="match status" value="1"/>
</dbReference>
<feature type="active site" description="Proton acceptor" evidence="4">
    <location>
        <position position="75"/>
    </location>
</feature>
<evidence type="ECO:0000256" key="3">
    <source>
        <dbReference type="ARBA" id="ARBA00023080"/>
    </source>
</evidence>
<name>A0A084SP06_9BACT</name>
<sequence length="207" mass="21796">MHTSVGQTRLVLASASPRRRELLGQLGLAFDVSAADIDETPHQGEAATAYVLRLAREKARTVATRTPGAWVLAADTTVVLGDELLGKPHDAAEVRDMMRRLSGRTHEVQTGVALAGPGGEHPGEHPGEHSMVVRTRVTFRPLGEGEIAWYASTGESLDKAGGYAIQGKGGFLVAGIEGSPTNVIGLPLGETLELLARAGVPLPWSKP</sequence>
<dbReference type="GO" id="GO:0036221">
    <property type="term" value="F:UTP diphosphatase activity"/>
    <property type="evidence" value="ECO:0007669"/>
    <property type="project" value="RHEA"/>
</dbReference>
<comment type="function">
    <text evidence="4">Nucleoside triphosphate pyrophosphatase that hydrolyzes dTTP and UTP. May have a dual role in cell division arrest and in preventing the incorporation of modified nucleotides into cellular nucleic acids.</text>
</comment>
<dbReference type="PANTHER" id="PTHR43213">
    <property type="entry name" value="BIFUNCTIONAL DTTP/UTP PYROPHOSPHATASE/METHYLTRANSFERASE PROTEIN-RELATED"/>
    <property type="match status" value="1"/>
</dbReference>
<dbReference type="PIRSF" id="PIRSF006305">
    <property type="entry name" value="Maf"/>
    <property type="match status" value="1"/>
</dbReference>
<reference evidence="5 6" key="1">
    <citation type="submission" date="2014-07" db="EMBL/GenBank/DDBJ databases">
        <title>Draft Genome Sequence of Gephyronic Acid Producer, Cystobacter violaceus Strain Cb vi76.</title>
        <authorList>
            <person name="Stevens D.C."/>
            <person name="Young J."/>
            <person name="Carmichael R."/>
            <person name="Tan J."/>
            <person name="Taylor R.E."/>
        </authorList>
    </citation>
    <scope>NUCLEOTIDE SEQUENCE [LARGE SCALE GENOMIC DNA]</scope>
    <source>
        <strain evidence="5 6">Cb vi76</strain>
    </source>
</reference>
<dbReference type="Gene3D" id="3.90.950.10">
    <property type="match status" value="1"/>
</dbReference>
<keyword evidence="3 4" id="KW-0546">Nucleotide metabolism</keyword>
<dbReference type="EC" id="3.6.1.9" evidence="4"/>
<dbReference type="GO" id="GO:0009117">
    <property type="term" value="P:nucleotide metabolic process"/>
    <property type="evidence" value="ECO:0007669"/>
    <property type="project" value="UniProtKB-KW"/>
</dbReference>
<gene>
    <name evidence="5" type="ORF">Q664_29915</name>
</gene>
<evidence type="ECO:0000256" key="2">
    <source>
        <dbReference type="ARBA" id="ARBA00022801"/>
    </source>
</evidence>
<keyword evidence="2 4" id="KW-0378">Hydrolase</keyword>
<feature type="site" description="Important for substrate specificity" evidence="4">
    <location>
        <position position="166"/>
    </location>
</feature>
<comment type="caution">
    <text evidence="4">Lacks conserved residue(s) required for the propagation of feature annotation.</text>
</comment>
<comment type="subcellular location">
    <subcellularLocation>
        <location evidence="4">Cytoplasm</location>
    </subcellularLocation>
</comment>
<dbReference type="HAMAP" id="MF_00528">
    <property type="entry name" value="Maf"/>
    <property type="match status" value="1"/>
</dbReference>
<dbReference type="InterPro" id="IPR029001">
    <property type="entry name" value="ITPase-like_fam"/>
</dbReference>
<accession>A0A084SP06</accession>
<organism evidence="5 6">
    <name type="scientific">Archangium violaceum Cb vi76</name>
    <dbReference type="NCBI Taxonomy" id="1406225"/>
    <lineage>
        <taxon>Bacteria</taxon>
        <taxon>Pseudomonadati</taxon>
        <taxon>Myxococcota</taxon>
        <taxon>Myxococcia</taxon>
        <taxon>Myxococcales</taxon>
        <taxon>Cystobacterineae</taxon>
        <taxon>Archangiaceae</taxon>
        <taxon>Archangium</taxon>
    </lineage>
</organism>
<comment type="cofactor">
    <cofactor evidence="1 4">
        <name>a divalent metal cation</name>
        <dbReference type="ChEBI" id="CHEBI:60240"/>
    </cofactor>
</comment>
<evidence type="ECO:0000313" key="5">
    <source>
        <dbReference type="EMBL" id="KFA90191.1"/>
    </source>
</evidence>
<comment type="similarity">
    <text evidence="4">Belongs to the Maf family. YhdE subfamily.</text>
</comment>
<evidence type="ECO:0000313" key="6">
    <source>
        <dbReference type="Proteomes" id="UP000028547"/>
    </source>
</evidence>
<evidence type="ECO:0000256" key="1">
    <source>
        <dbReference type="ARBA" id="ARBA00001968"/>
    </source>
</evidence>
<dbReference type="EMBL" id="JPMI01000220">
    <property type="protein sequence ID" value="KFA90191.1"/>
    <property type="molecule type" value="Genomic_DNA"/>
</dbReference>
<comment type="caution">
    <text evidence="5">The sequence shown here is derived from an EMBL/GenBank/DDBJ whole genome shotgun (WGS) entry which is preliminary data.</text>
</comment>
<comment type="catalytic activity">
    <reaction evidence="4">
        <text>UTP + H2O = UMP + diphosphate + H(+)</text>
        <dbReference type="Rhea" id="RHEA:29395"/>
        <dbReference type="ChEBI" id="CHEBI:15377"/>
        <dbReference type="ChEBI" id="CHEBI:15378"/>
        <dbReference type="ChEBI" id="CHEBI:33019"/>
        <dbReference type="ChEBI" id="CHEBI:46398"/>
        <dbReference type="ChEBI" id="CHEBI:57865"/>
        <dbReference type="EC" id="3.6.1.9"/>
    </reaction>
</comment>
<dbReference type="Proteomes" id="UP000028547">
    <property type="component" value="Unassembled WGS sequence"/>
</dbReference>
<dbReference type="NCBIfam" id="TIGR00172">
    <property type="entry name" value="maf"/>
    <property type="match status" value="1"/>
</dbReference>
<dbReference type="Pfam" id="PF02545">
    <property type="entry name" value="Maf"/>
    <property type="match status" value="1"/>
</dbReference>